<feature type="transmembrane region" description="Helical" evidence="1">
    <location>
        <begin position="6"/>
        <end position="23"/>
    </location>
</feature>
<protein>
    <submittedName>
        <fullName evidence="2">Uncharacterized protein DUF2569</fullName>
    </submittedName>
</protein>
<keyword evidence="1" id="KW-0812">Transmembrane</keyword>
<gene>
    <name evidence="2" type="ORF">DFR37_106213</name>
</gene>
<dbReference type="OrthoDB" id="8688045at2"/>
<dbReference type="Proteomes" id="UP000253628">
    <property type="component" value="Unassembled WGS sequence"/>
</dbReference>
<evidence type="ECO:0000313" key="3">
    <source>
        <dbReference type="Proteomes" id="UP000253628"/>
    </source>
</evidence>
<feature type="transmembrane region" description="Helical" evidence="1">
    <location>
        <begin position="116"/>
        <end position="132"/>
    </location>
</feature>
<evidence type="ECO:0000256" key="1">
    <source>
        <dbReference type="SAM" id="Phobius"/>
    </source>
</evidence>
<feature type="transmembrane region" description="Helical" evidence="1">
    <location>
        <begin position="92"/>
        <end position="109"/>
    </location>
</feature>
<dbReference type="InterPro" id="IPR019690">
    <property type="entry name" value="DUF2569"/>
</dbReference>
<sequence length="180" mass="19993">MGTWSIWHFAIFIIVAVLAALTGRSATNIGDNAVASLKGYGGWLVVFSAFLLFWAAQELGEFYRVKSQLQTLIPSAMNDPTYMTYLAYAKELAWLEALVLVACAILPMIKRYTAWAVKAIIAGLWLAGPVAAATELAMADSYFSDYIVEHDYSALAATILFATTWTCYLLMSRRVKQTYY</sequence>
<feature type="transmembrane region" description="Helical" evidence="1">
    <location>
        <begin position="152"/>
        <end position="171"/>
    </location>
</feature>
<dbReference type="AlphaFoldDB" id="A0A366HAL8"/>
<feature type="transmembrane region" description="Helical" evidence="1">
    <location>
        <begin position="35"/>
        <end position="56"/>
    </location>
</feature>
<organism evidence="2 3">
    <name type="scientific">Eoetvoesiella caeni</name>
    <dbReference type="NCBI Taxonomy" id="645616"/>
    <lineage>
        <taxon>Bacteria</taxon>
        <taxon>Pseudomonadati</taxon>
        <taxon>Pseudomonadota</taxon>
        <taxon>Betaproteobacteria</taxon>
        <taxon>Burkholderiales</taxon>
        <taxon>Alcaligenaceae</taxon>
        <taxon>Eoetvoesiella</taxon>
    </lineage>
</organism>
<comment type="caution">
    <text evidence="2">The sequence shown here is derived from an EMBL/GenBank/DDBJ whole genome shotgun (WGS) entry which is preliminary data.</text>
</comment>
<keyword evidence="1" id="KW-0472">Membrane</keyword>
<proteinExistence type="predicted"/>
<name>A0A366HAL8_9BURK</name>
<reference evidence="2 3" key="1">
    <citation type="submission" date="2018-06" db="EMBL/GenBank/DDBJ databases">
        <title>Genomic Encyclopedia of Type Strains, Phase IV (KMG-IV): sequencing the most valuable type-strain genomes for metagenomic binning, comparative biology and taxonomic classification.</title>
        <authorList>
            <person name="Goeker M."/>
        </authorList>
    </citation>
    <scope>NUCLEOTIDE SEQUENCE [LARGE SCALE GENOMIC DNA]</scope>
    <source>
        <strain evidence="2 3">DSM 25520</strain>
    </source>
</reference>
<dbReference type="EMBL" id="QNRQ01000006">
    <property type="protein sequence ID" value="RBP38917.1"/>
    <property type="molecule type" value="Genomic_DNA"/>
</dbReference>
<accession>A0A366HAL8</accession>
<evidence type="ECO:0000313" key="2">
    <source>
        <dbReference type="EMBL" id="RBP38917.1"/>
    </source>
</evidence>
<dbReference type="Pfam" id="PF10754">
    <property type="entry name" value="DUF2569"/>
    <property type="match status" value="1"/>
</dbReference>
<keyword evidence="1" id="KW-1133">Transmembrane helix</keyword>
<dbReference type="RefSeq" id="WP_113933771.1">
    <property type="nucleotide sequence ID" value="NZ_JACCEU010000007.1"/>
</dbReference>
<keyword evidence="3" id="KW-1185">Reference proteome</keyword>